<dbReference type="RefSeq" id="XP_069309968.1">
    <property type="nucleotide sequence ID" value="XM_069448695.1"/>
</dbReference>
<protein>
    <submittedName>
        <fullName evidence="2">Uncharacterized protein</fullName>
    </submittedName>
</protein>
<dbReference type="Proteomes" id="UP001578633">
    <property type="component" value="Chromosome 2"/>
</dbReference>
<feature type="compositionally biased region" description="Basic and acidic residues" evidence="1">
    <location>
        <begin position="232"/>
        <end position="247"/>
    </location>
</feature>
<feature type="compositionally biased region" description="Basic and acidic residues" evidence="1">
    <location>
        <begin position="282"/>
        <end position="297"/>
    </location>
</feature>
<sequence>MIPHPHHQLRPQPVNMQHQRSAPSPFPDIGRAPSAQPQLPRRSSPPPQTPEFLIIGLFALRLTKRLIESLEYYPGRDADIIWLVNFLAPYHSDYELAKISGSRRDDYLAMYQSIVSRMKKQPKYPVRFMQMNPDQSMHQIQQRSEMDRPRDMTDAERMDIIDFCDAAGEWGSMLPIPANEAKRMVELANRRKIADLDEPHRQPLHFESRDESQGRRQFRPEDGEDLYGARQSRFDDRHELHERRQSRFEPSPLPEDTRQPLREYGQAQSEDRYRMNNAGAWRGDEYLMSEERQPPEHARRRRRVSFADERQYFEEQHR</sequence>
<dbReference type="EMBL" id="JBHGVX010000002">
    <property type="protein sequence ID" value="KAL1799384.1"/>
    <property type="molecule type" value="Genomic_DNA"/>
</dbReference>
<name>A0ABR3UUM8_9PLEO</name>
<keyword evidence="3" id="KW-1185">Reference proteome</keyword>
<feature type="compositionally biased region" description="Basic and acidic residues" evidence="1">
    <location>
        <begin position="194"/>
        <end position="221"/>
    </location>
</feature>
<proteinExistence type="predicted"/>
<evidence type="ECO:0000313" key="3">
    <source>
        <dbReference type="Proteomes" id="UP001578633"/>
    </source>
</evidence>
<dbReference type="GeneID" id="96083743"/>
<evidence type="ECO:0000313" key="2">
    <source>
        <dbReference type="EMBL" id="KAL1799384.1"/>
    </source>
</evidence>
<organism evidence="2 3">
    <name type="scientific">Alternaria dauci</name>
    <dbReference type="NCBI Taxonomy" id="48095"/>
    <lineage>
        <taxon>Eukaryota</taxon>
        <taxon>Fungi</taxon>
        <taxon>Dikarya</taxon>
        <taxon>Ascomycota</taxon>
        <taxon>Pezizomycotina</taxon>
        <taxon>Dothideomycetes</taxon>
        <taxon>Pleosporomycetidae</taxon>
        <taxon>Pleosporales</taxon>
        <taxon>Pleosporineae</taxon>
        <taxon>Pleosporaceae</taxon>
        <taxon>Alternaria</taxon>
        <taxon>Alternaria sect. Porri</taxon>
    </lineage>
</organism>
<evidence type="ECO:0000256" key="1">
    <source>
        <dbReference type="SAM" id="MobiDB-lite"/>
    </source>
</evidence>
<gene>
    <name evidence="2" type="ORF">ACET3X_003421</name>
</gene>
<comment type="caution">
    <text evidence="2">The sequence shown here is derived from an EMBL/GenBank/DDBJ whole genome shotgun (WGS) entry which is preliminary data.</text>
</comment>
<reference evidence="2 3" key="1">
    <citation type="submission" date="2024-09" db="EMBL/GenBank/DDBJ databases">
        <title>T2T genomes of carrot and Alternaria dauci and their utility for understanding host-pathogen interaction during carrot leaf blight disease.</title>
        <authorList>
            <person name="Liu W."/>
            <person name="Xu S."/>
            <person name="Ou C."/>
            <person name="Liu X."/>
            <person name="Zhuang F."/>
            <person name="Deng X.W."/>
        </authorList>
    </citation>
    <scope>NUCLEOTIDE SEQUENCE [LARGE SCALE GENOMIC DNA]</scope>
    <source>
        <strain evidence="2 3">A2016</strain>
    </source>
</reference>
<feature type="compositionally biased region" description="Basic and acidic residues" evidence="1">
    <location>
        <begin position="305"/>
        <end position="318"/>
    </location>
</feature>
<feature type="region of interest" description="Disordered" evidence="1">
    <location>
        <begin position="1"/>
        <end position="48"/>
    </location>
</feature>
<feature type="region of interest" description="Disordered" evidence="1">
    <location>
        <begin position="194"/>
        <end position="318"/>
    </location>
</feature>
<accession>A0ABR3UUM8</accession>
<feature type="compositionally biased region" description="Low complexity" evidence="1">
    <location>
        <begin position="33"/>
        <end position="42"/>
    </location>
</feature>